<dbReference type="Proteomes" id="UP000075515">
    <property type="component" value="Unassembled WGS sequence"/>
</dbReference>
<dbReference type="InterPro" id="IPR000601">
    <property type="entry name" value="PKD_dom"/>
</dbReference>
<feature type="region of interest" description="Disordered" evidence="1">
    <location>
        <begin position="62"/>
        <end position="82"/>
    </location>
</feature>
<evidence type="ECO:0000256" key="1">
    <source>
        <dbReference type="SAM" id="MobiDB-lite"/>
    </source>
</evidence>
<accession>A0A150T6F8</accession>
<dbReference type="InterPro" id="IPR013783">
    <property type="entry name" value="Ig-like_fold"/>
</dbReference>
<dbReference type="AlphaFoldDB" id="A0A150T6F8"/>
<dbReference type="InterPro" id="IPR022409">
    <property type="entry name" value="PKD/Chitinase_dom"/>
</dbReference>
<proteinExistence type="predicted"/>
<reference evidence="3 4" key="1">
    <citation type="submission" date="2014-02" db="EMBL/GenBank/DDBJ databases">
        <title>The small core and large imbalanced accessory genome model reveals a collaborative survival strategy of Sorangium cellulosum strains in nature.</title>
        <authorList>
            <person name="Han K."/>
            <person name="Peng R."/>
            <person name="Blom J."/>
            <person name="Li Y.-Z."/>
        </authorList>
    </citation>
    <scope>NUCLEOTIDE SEQUENCE [LARGE SCALE GENOMIC DNA]</scope>
    <source>
        <strain evidence="3 4">So0149</strain>
    </source>
</reference>
<organism evidence="3 4">
    <name type="scientific">Sorangium cellulosum</name>
    <name type="common">Polyangium cellulosum</name>
    <dbReference type="NCBI Taxonomy" id="56"/>
    <lineage>
        <taxon>Bacteria</taxon>
        <taxon>Pseudomonadati</taxon>
        <taxon>Myxococcota</taxon>
        <taxon>Polyangia</taxon>
        <taxon>Polyangiales</taxon>
        <taxon>Polyangiaceae</taxon>
        <taxon>Sorangium</taxon>
    </lineage>
</organism>
<dbReference type="PROSITE" id="PS50093">
    <property type="entry name" value="PKD"/>
    <property type="match status" value="1"/>
</dbReference>
<dbReference type="Gene3D" id="2.60.40.10">
    <property type="entry name" value="Immunoglobulins"/>
    <property type="match status" value="1"/>
</dbReference>
<dbReference type="SMART" id="SM00089">
    <property type="entry name" value="PKD"/>
    <property type="match status" value="1"/>
</dbReference>
<protein>
    <recommendedName>
        <fullName evidence="2">PKD domain-containing protein</fullName>
    </recommendedName>
</protein>
<evidence type="ECO:0000313" key="4">
    <source>
        <dbReference type="Proteomes" id="UP000075515"/>
    </source>
</evidence>
<dbReference type="SUPFAM" id="SSF49299">
    <property type="entry name" value="PKD domain"/>
    <property type="match status" value="1"/>
</dbReference>
<evidence type="ECO:0000259" key="2">
    <source>
        <dbReference type="PROSITE" id="PS50093"/>
    </source>
</evidence>
<dbReference type="EMBL" id="JEMC01001058">
    <property type="protein sequence ID" value="KYG00038.1"/>
    <property type="molecule type" value="Genomic_DNA"/>
</dbReference>
<dbReference type="CDD" id="cd00146">
    <property type="entry name" value="PKD"/>
    <property type="match status" value="1"/>
</dbReference>
<dbReference type="Pfam" id="PF00801">
    <property type="entry name" value="PKD"/>
    <property type="match status" value="1"/>
</dbReference>
<comment type="caution">
    <text evidence="3">The sequence shown here is derived from an EMBL/GenBank/DDBJ whole genome shotgun (WGS) entry which is preliminary data.</text>
</comment>
<feature type="domain" description="PKD" evidence="2">
    <location>
        <begin position="187"/>
        <end position="249"/>
    </location>
</feature>
<evidence type="ECO:0000313" key="3">
    <source>
        <dbReference type="EMBL" id="KYG00038.1"/>
    </source>
</evidence>
<dbReference type="InterPro" id="IPR035986">
    <property type="entry name" value="PKD_dom_sf"/>
</dbReference>
<sequence>MVIALALGASACDADKGGSTARESAESGSIQAALTVGGARHDVTAVHYKVVSASSSCSDSAIAETTSPLEEEALPGGALPPGSGTHAGADGLFVVPPGDYRVCATPMGDAGPSVECGPAEGIATVISEATTELFLVSQCLGASNGGLDPVVALNDPPAFQDIDVAPSKFITQCETATITAVAEDPDGDAVSYTWELAAGAGSITGDGNTATFSPDGPGDVTVRVRATDALGGSASLTFPIHVSASDCGSTDCQVFGSDAFGYVGCSRVEEVPSCDDISFTGNLACNEDDCLSSVALPFEFNYYGTPQSTVSIVSNGKLGFPGTTSYGNSCTLEPQTIAPFWDDLYPPVGFVWYETLGTAPSRRFVVQWQTPHIEGGDQLDIRAVLFEGSNDIRFCYANTAVNNASVDHGASATSGISGDTSSLVYSCQSPALTNGLALEFDYPGGSETCSDGIQNQGETGVDCGGPCAPCGGTTVEFSEDFRQGEPPTDQCGAWDAFRASLTGTYAAVTLRGSLDPDGVTCTGAAANTICQALHSGTPTGPVECGGRIWTVGTNCGPDGVVELTADGAECSCGSRYVARPCIGNENWGGVNSDSCLPPTQTISVVCEGEGGPAPTCDDGIQNQGETGVDCGGPCAPCGGATVEFSEEFTQGSMSAGQCGAWDAFRASLTGSYSFVTIRGSQDPDGVTCTGAAANMLCQALHSGTPTGPVMCDGRSWVVGTDCGPPGVVEISANGDTCTCSDGYIARPCIGNENWGGVAGSTCWAPSQTISVVCGGEGGPVPTCDDGLQNQGETGVDCGGPCAPCGGTTVEFSEQFTQGEAPVEQCGAWDAFRASLTGSYSSVTLRGSLDPDGVTCTGAAANTLCQALHDGTPTGPIECDGRTWTVGTDCGPPGVVELTADGFECSCSSTYVARPCIGMEAWGGVNSDSCFPPSQTISVVCAGEGGSAPTCDDGLQNQGETGVDCGGPCAPCDSGLCDPATEVEFDGRCYYLDGSGAACQPGYTLAPQSVLNSIAARFVGKTYKTQPSGNCCIAHSEQSTELQDWGMDWDACNMPGPFSTGPLLGGAGCSDVLIGSSTQLTLCMSL</sequence>
<name>A0A150T6F8_SORCE</name>
<gene>
    <name evidence="3" type="ORF">BE18_43290</name>
</gene>